<dbReference type="GeneID" id="63783316"/>
<evidence type="ECO:0000256" key="1">
    <source>
        <dbReference type="SAM" id="MobiDB-lite"/>
    </source>
</evidence>
<keyword evidence="2" id="KW-0472">Membrane</keyword>
<feature type="transmembrane region" description="Helical" evidence="2">
    <location>
        <begin position="66"/>
        <end position="87"/>
    </location>
</feature>
<proteinExistence type="predicted"/>
<accession>A0A1Y2FNE4</accession>
<evidence type="ECO:0000313" key="3">
    <source>
        <dbReference type="EMBL" id="ORY84245.1"/>
    </source>
</evidence>
<dbReference type="Proteomes" id="UP000193685">
    <property type="component" value="Unassembled WGS sequence"/>
</dbReference>
<keyword evidence="4" id="KW-1185">Reference proteome</keyword>
<evidence type="ECO:0000313" key="4">
    <source>
        <dbReference type="Proteomes" id="UP000193685"/>
    </source>
</evidence>
<dbReference type="RefSeq" id="XP_040726263.1">
    <property type="nucleotide sequence ID" value="XM_040866717.1"/>
</dbReference>
<protein>
    <submittedName>
        <fullName evidence="3">Uncharacterized protein</fullName>
    </submittedName>
</protein>
<gene>
    <name evidence="3" type="ORF">BCR37DRAFT_261299</name>
</gene>
<name>A0A1Y2FNE4_PROLT</name>
<sequence>MLGSLGQMWRMPKKEQALPNSKELELSQYDAEESAHAPAPPPAPQDTDTKRNFFSKVKSRVSGRTLFFTVGGILGLLFSVFFVLAYIRTGGHFQRYLDHVRVTRRDLRRFEAMPAEVHSVDDSGFSLTSTPLIKLPPAMKVEAFSMNVMDFEDRIIARVQVPAYDSATKNLTLRIDFDREDYGTLHRFVRRLSFGGKLMAKVDANITAKTLGISSHGRLERVLHMPHRRFKHRDTPKPRRPSIDPAEALELTELFAAHVLSPTGLMIVMKRPTPNLRADLGHIRFGMFLGNKRLIDLSTQATINPFETDFMVRQGAYSPDAIEHVNATVHGLLKALRQRHPQKEIPRQLLHTVKMPLHIIGEHSQSVAWLNVIVRSLRRTIPVPLEVLESWLIRSGVPQSSFEVAKMDTSVVNAMPRPGDTPATPAPSPALV</sequence>
<reference evidence="3 4" key="1">
    <citation type="submission" date="2016-07" db="EMBL/GenBank/DDBJ databases">
        <title>Pervasive Adenine N6-methylation of Active Genes in Fungi.</title>
        <authorList>
            <consortium name="DOE Joint Genome Institute"/>
            <person name="Mondo S.J."/>
            <person name="Dannebaum R.O."/>
            <person name="Kuo R.C."/>
            <person name="Labutti K."/>
            <person name="Haridas S."/>
            <person name="Kuo A."/>
            <person name="Salamov A."/>
            <person name="Ahrendt S.R."/>
            <person name="Lipzen A."/>
            <person name="Sullivan W."/>
            <person name="Andreopoulos W.B."/>
            <person name="Clum A."/>
            <person name="Lindquist E."/>
            <person name="Daum C."/>
            <person name="Ramamoorthy G.K."/>
            <person name="Gryganskyi A."/>
            <person name="Culley D."/>
            <person name="Magnuson J.K."/>
            <person name="James T.Y."/>
            <person name="O'Malley M.A."/>
            <person name="Stajich J.E."/>
            <person name="Spatafora J.W."/>
            <person name="Visel A."/>
            <person name="Grigoriev I.V."/>
        </authorList>
    </citation>
    <scope>NUCLEOTIDE SEQUENCE [LARGE SCALE GENOMIC DNA]</scope>
    <source>
        <strain evidence="3 4">12-1054</strain>
    </source>
</reference>
<organism evidence="3 4">
    <name type="scientific">Protomyces lactucae-debilis</name>
    <dbReference type="NCBI Taxonomy" id="2754530"/>
    <lineage>
        <taxon>Eukaryota</taxon>
        <taxon>Fungi</taxon>
        <taxon>Dikarya</taxon>
        <taxon>Ascomycota</taxon>
        <taxon>Taphrinomycotina</taxon>
        <taxon>Taphrinomycetes</taxon>
        <taxon>Taphrinales</taxon>
        <taxon>Protomycetaceae</taxon>
        <taxon>Protomyces</taxon>
    </lineage>
</organism>
<evidence type="ECO:0000256" key="2">
    <source>
        <dbReference type="SAM" id="Phobius"/>
    </source>
</evidence>
<keyword evidence="2" id="KW-0812">Transmembrane</keyword>
<dbReference type="EMBL" id="MCFI01000006">
    <property type="protein sequence ID" value="ORY84245.1"/>
    <property type="molecule type" value="Genomic_DNA"/>
</dbReference>
<dbReference type="AlphaFoldDB" id="A0A1Y2FNE4"/>
<comment type="caution">
    <text evidence="3">The sequence shown here is derived from an EMBL/GenBank/DDBJ whole genome shotgun (WGS) entry which is preliminary data.</text>
</comment>
<keyword evidence="2" id="KW-1133">Transmembrane helix</keyword>
<feature type="region of interest" description="Disordered" evidence="1">
    <location>
        <begin position="1"/>
        <end position="50"/>
    </location>
</feature>